<dbReference type="AlphaFoldDB" id="A0A812DXQ2"/>
<gene>
    <name evidence="3" type="ORF">SPHA_64442</name>
</gene>
<dbReference type="InterPro" id="IPR002123">
    <property type="entry name" value="Plipid/glycerol_acylTrfase"/>
</dbReference>
<evidence type="ECO:0000256" key="1">
    <source>
        <dbReference type="SAM" id="Phobius"/>
    </source>
</evidence>
<evidence type="ECO:0000313" key="3">
    <source>
        <dbReference type="EMBL" id="CAE1313246.1"/>
    </source>
</evidence>
<proteinExistence type="predicted"/>
<keyword evidence="1" id="KW-1133">Transmembrane helix</keyword>
<organism evidence="3 4">
    <name type="scientific">Acanthosepion pharaonis</name>
    <name type="common">Pharaoh cuttlefish</name>
    <name type="synonym">Sepia pharaonis</name>
    <dbReference type="NCBI Taxonomy" id="158019"/>
    <lineage>
        <taxon>Eukaryota</taxon>
        <taxon>Metazoa</taxon>
        <taxon>Spiralia</taxon>
        <taxon>Lophotrochozoa</taxon>
        <taxon>Mollusca</taxon>
        <taxon>Cephalopoda</taxon>
        <taxon>Coleoidea</taxon>
        <taxon>Decapodiformes</taxon>
        <taxon>Sepiida</taxon>
        <taxon>Sepiina</taxon>
        <taxon>Sepiidae</taxon>
        <taxon>Acanthosepion</taxon>
    </lineage>
</organism>
<accession>A0A812DXQ2</accession>
<dbReference type="EMBL" id="CAHIKZ030004634">
    <property type="protein sequence ID" value="CAE1313246.1"/>
    <property type="molecule type" value="Genomic_DNA"/>
</dbReference>
<evidence type="ECO:0000259" key="2">
    <source>
        <dbReference type="Pfam" id="PF01553"/>
    </source>
</evidence>
<dbReference type="SUPFAM" id="SSF69593">
    <property type="entry name" value="Glycerol-3-phosphate (1)-acyltransferase"/>
    <property type="match status" value="1"/>
</dbReference>
<keyword evidence="4" id="KW-1185">Reference proteome</keyword>
<dbReference type="CDD" id="cd07987">
    <property type="entry name" value="LPLAT_MGAT-like"/>
    <property type="match status" value="1"/>
</dbReference>
<dbReference type="Pfam" id="PF01553">
    <property type="entry name" value="Acyltransferase"/>
    <property type="match status" value="1"/>
</dbReference>
<dbReference type="Proteomes" id="UP000597762">
    <property type="component" value="Unassembled WGS sequence"/>
</dbReference>
<feature type="transmembrane region" description="Helical" evidence="1">
    <location>
        <begin position="32"/>
        <end position="64"/>
    </location>
</feature>
<dbReference type="GO" id="GO:0016020">
    <property type="term" value="C:membrane"/>
    <property type="evidence" value="ECO:0007669"/>
    <property type="project" value="TreeGrafter"/>
</dbReference>
<evidence type="ECO:0000313" key="4">
    <source>
        <dbReference type="Proteomes" id="UP000597762"/>
    </source>
</evidence>
<comment type="caution">
    <text evidence="3">The sequence shown here is derived from an EMBL/GenBank/DDBJ whole genome shotgun (WGS) entry which is preliminary data.</text>
</comment>
<dbReference type="PANTHER" id="PTHR22753">
    <property type="entry name" value="TRANSMEMBRANE PROTEIN 68"/>
    <property type="match status" value="1"/>
</dbReference>
<protein>
    <submittedName>
        <fullName evidence="3">Transmembrane protein 68</fullName>
    </submittedName>
</protein>
<name>A0A812DXQ2_ACAPH</name>
<dbReference type="PANTHER" id="PTHR22753:SF14">
    <property type="entry name" value="MONOACYLGLYCEROL_DIACYLGLYCEROL O-ACYLTRANSFERASE"/>
    <property type="match status" value="1"/>
</dbReference>
<dbReference type="OrthoDB" id="44277at2759"/>
<feature type="domain" description="Phospholipid/glycerol acyltransferase" evidence="2">
    <location>
        <begin position="101"/>
        <end position="224"/>
    </location>
</feature>
<reference evidence="3" key="1">
    <citation type="submission" date="2021-01" db="EMBL/GenBank/DDBJ databases">
        <authorList>
            <person name="Li R."/>
            <person name="Bekaert M."/>
        </authorList>
    </citation>
    <scope>NUCLEOTIDE SEQUENCE</scope>
    <source>
        <strain evidence="3">Farmed</strain>
    </source>
</reference>
<keyword evidence="1 3" id="KW-0812">Transmembrane</keyword>
<dbReference type="GO" id="GO:0016746">
    <property type="term" value="F:acyltransferase activity"/>
    <property type="evidence" value="ECO:0007669"/>
    <property type="project" value="InterPro"/>
</dbReference>
<keyword evidence="1" id="KW-0472">Membrane</keyword>
<sequence length="325" mass="37392">MDYFSFLHMNVSSLVPGLHHYLLSLDIDYMRWVLWVIYPIIISFLLPLLIVIFLLASVLFLHVYSYRHRLRKAYAQDFWQGARQTLAVLWDGQGYIWHDYEVEGFSNVPSSGPALLIYYHGAIPIDVYYVMAKCIIDKGRTIRAVGDRFLFKVPGLRILMDVFKVTPGTVQSCINLLKEGHVLAIAPGGVREALFGDEEYRIMWSKRIGFAKVALFANVPVIPMFTQNVREAFRTPSWCRNLLRRVYEKTRLPLVPIYGGFPVKLKTIFGEPIYPDPSSSPEEFAEQVRTELQKLITKHQQVPGSIFRGLLERIFRKKSAATKSS</sequence>